<protein>
    <submittedName>
        <fullName evidence="1">Uncharacterized protein</fullName>
    </submittedName>
</protein>
<sequence>MVRMAKPRLAARGVSCGVSPRWFHHFRSTKEMHHAQPPILAAVYITRRQQGRANPSAHQHSG</sequence>
<gene>
    <name evidence="1" type="ORF">I553_3702</name>
</gene>
<organism evidence="1">
    <name type="scientific">Mycobacterium xenopi 4042</name>
    <dbReference type="NCBI Taxonomy" id="1299334"/>
    <lineage>
        <taxon>Bacteria</taxon>
        <taxon>Bacillati</taxon>
        <taxon>Actinomycetota</taxon>
        <taxon>Actinomycetes</taxon>
        <taxon>Mycobacteriales</taxon>
        <taxon>Mycobacteriaceae</taxon>
        <taxon>Mycobacterium</taxon>
    </lineage>
</organism>
<proteinExistence type="predicted"/>
<accession>X7YSY1</accession>
<name>X7YSY1_MYCXE</name>
<comment type="caution">
    <text evidence="1">The sequence shown here is derived from an EMBL/GenBank/DDBJ whole genome shotgun (WGS) entry which is preliminary data.</text>
</comment>
<dbReference type="AlphaFoldDB" id="X7YSY1"/>
<evidence type="ECO:0000313" key="1">
    <source>
        <dbReference type="EMBL" id="EUA09618.1"/>
    </source>
</evidence>
<reference evidence="1" key="1">
    <citation type="submission" date="2014-01" db="EMBL/GenBank/DDBJ databases">
        <authorList>
            <person name="Brown-Elliot B."/>
            <person name="Wallace R."/>
            <person name="Lenaerts A."/>
            <person name="Ordway D."/>
            <person name="DeGroote M.A."/>
            <person name="Parker T."/>
            <person name="Sizemore C."/>
            <person name="Tallon L.J."/>
            <person name="Sadzewicz L.K."/>
            <person name="Sengamalay N."/>
            <person name="Fraser C.M."/>
            <person name="Hine E."/>
            <person name="Shefchek K.A."/>
            <person name="Das S.P."/>
            <person name="Tettelin H."/>
        </authorList>
    </citation>
    <scope>NUCLEOTIDE SEQUENCE [LARGE SCALE GENOMIC DNA]</scope>
    <source>
        <strain evidence="1">4042</strain>
    </source>
</reference>
<dbReference type="EMBL" id="JAOB01000089">
    <property type="protein sequence ID" value="EUA09618.1"/>
    <property type="molecule type" value="Genomic_DNA"/>
</dbReference>